<evidence type="ECO:0000256" key="6">
    <source>
        <dbReference type="ARBA" id="ARBA00017290"/>
    </source>
</evidence>
<comment type="subunit">
    <text evidence="4">Homotrimer.</text>
</comment>
<evidence type="ECO:0000256" key="2">
    <source>
        <dbReference type="ARBA" id="ARBA00001973"/>
    </source>
</evidence>
<dbReference type="InterPro" id="IPR011706">
    <property type="entry name" value="Cu-oxidase_C"/>
</dbReference>
<evidence type="ECO:0000256" key="5">
    <source>
        <dbReference type="ARBA" id="ARBA00011882"/>
    </source>
</evidence>
<dbReference type="InterPro" id="IPR011707">
    <property type="entry name" value="Cu-oxidase-like_N"/>
</dbReference>
<keyword evidence="10 12" id="KW-0186">Copper</keyword>
<feature type="domain" description="Plastocyanin-like" evidence="15">
    <location>
        <begin position="234"/>
        <end position="336"/>
    </location>
</feature>
<keyword evidence="7 12" id="KW-0479">Metal-binding</keyword>
<reference evidence="17" key="1">
    <citation type="submission" date="2022-12" db="EMBL/GenBank/DDBJ databases">
        <title>Paraconexibacter alkalitolerans sp. nov. and Baekduia alba sp. nov., isolated from soil and emended description of the genera Paraconexibacter (Chun et al., 2020) and Baekduia (An et al., 2020).</title>
        <authorList>
            <person name="Vieira S."/>
            <person name="Huber K.J."/>
            <person name="Geppert A."/>
            <person name="Wolf J."/>
            <person name="Neumann-Schaal M."/>
            <person name="Muesken M."/>
            <person name="Overmann J."/>
        </authorList>
    </citation>
    <scope>NUCLEOTIDE SEQUENCE</scope>
    <source>
        <strain evidence="17">AEG42_29</strain>
    </source>
</reference>
<feature type="binding site" description="type 1 copper site" evidence="12">
    <location>
        <position position="148"/>
    </location>
    <ligand>
        <name>Cu cation</name>
        <dbReference type="ChEBI" id="CHEBI:23378"/>
        <label>1</label>
    </ligand>
</feature>
<keyword evidence="9" id="KW-0560">Oxidoreductase</keyword>
<sequence>MLAGSLPVLGAGAALLGAGGAKAQHGQHGAATTTTTVPPGAGHVAGHGGHADFAGGATVDHARNGFDPADIVRDFDWGKTTKLASGRVLREWELIAVDKEIEVAPGIRFAAWTYNGRIPGPTLRAREGERLRITFINGSEHPHTIHFHGIHPAEQDGVAGIGAGEIAPRGRTVYEFDALPAGLHLYHCHVRPLAEHIAKGLYGAFIIDPKEPREEADELIMVMNGFDTNFDRLNELYAVNTIGFAYMSSPIQVRLGDKVRAYVVNVLEYDLINSFHLHGNLFDWYPTGTSKRSSEFTDTVMMCQGMRGIAEWQFAYPGKYMFHAHQSEFTELGWQGFFEVTGS</sequence>
<feature type="compositionally biased region" description="Low complexity" evidence="13">
    <location>
        <begin position="24"/>
        <end position="42"/>
    </location>
</feature>
<dbReference type="PANTHER" id="PTHR11709">
    <property type="entry name" value="MULTI-COPPER OXIDASE"/>
    <property type="match status" value="1"/>
</dbReference>
<feature type="binding site" description="type 1 copper site" evidence="12">
    <location>
        <position position="187"/>
    </location>
    <ligand>
        <name>Cu cation</name>
        <dbReference type="ChEBI" id="CHEBI:23378"/>
        <label>1</label>
    </ligand>
</feature>
<evidence type="ECO:0000256" key="12">
    <source>
        <dbReference type="PIRSR" id="PIRSR601287-1"/>
    </source>
</evidence>
<dbReference type="GO" id="GO:0050421">
    <property type="term" value="F:nitrite reductase (NO-forming) activity"/>
    <property type="evidence" value="ECO:0007669"/>
    <property type="project" value="UniProtKB-EC"/>
</dbReference>
<dbReference type="EC" id="1.7.2.1" evidence="5"/>
<dbReference type="Pfam" id="PF07731">
    <property type="entry name" value="Cu-oxidase_2"/>
    <property type="match status" value="1"/>
</dbReference>
<dbReference type="CDD" id="cd11024">
    <property type="entry name" value="CuRO_1_2DMCO_NIR_like"/>
    <property type="match status" value="1"/>
</dbReference>
<evidence type="ECO:0000256" key="8">
    <source>
        <dbReference type="ARBA" id="ARBA00022737"/>
    </source>
</evidence>
<feature type="binding site" description="type 1 copper site" evidence="12">
    <location>
        <position position="325"/>
    </location>
    <ligand>
        <name>Cu cation</name>
        <dbReference type="ChEBI" id="CHEBI:23378"/>
        <label>1</label>
    </ligand>
</feature>
<dbReference type="InterPro" id="IPR001287">
    <property type="entry name" value="NO2-reductase_Cu"/>
</dbReference>
<feature type="binding site" description="type 1 copper site" evidence="12">
    <location>
        <position position="196"/>
    </location>
    <ligand>
        <name>Cu cation</name>
        <dbReference type="ChEBI" id="CHEBI:23378"/>
        <label>1</label>
    </ligand>
</feature>
<feature type="binding site" description="type 1 copper site" evidence="12">
    <location>
        <position position="188"/>
    </location>
    <ligand>
        <name>Cu cation</name>
        <dbReference type="ChEBI" id="CHEBI:23378"/>
        <label>1</label>
    </ligand>
</feature>
<dbReference type="KEGG" id="parq:DSM112329_01661"/>
<dbReference type="AlphaFoldDB" id="A0AAU7AT35"/>
<comment type="similarity">
    <text evidence="3">Belongs to the multicopper oxidase family.</text>
</comment>
<gene>
    <name evidence="17" type="ORF">DSM112329_01661</name>
</gene>
<dbReference type="InterPro" id="IPR045087">
    <property type="entry name" value="Cu-oxidase_fam"/>
</dbReference>
<dbReference type="EMBL" id="CP114014">
    <property type="protein sequence ID" value="XAY04823.1"/>
    <property type="molecule type" value="Genomic_DNA"/>
</dbReference>
<dbReference type="SUPFAM" id="SSF49503">
    <property type="entry name" value="Cupredoxins"/>
    <property type="match status" value="2"/>
</dbReference>
<dbReference type="Pfam" id="PF07732">
    <property type="entry name" value="Cu-oxidase_3"/>
    <property type="match status" value="1"/>
</dbReference>
<evidence type="ECO:0000256" key="4">
    <source>
        <dbReference type="ARBA" id="ARBA00011233"/>
    </source>
</evidence>
<evidence type="ECO:0000313" key="17">
    <source>
        <dbReference type="EMBL" id="XAY04823.1"/>
    </source>
</evidence>
<dbReference type="Gene3D" id="2.60.40.420">
    <property type="entry name" value="Cupredoxins - blue copper proteins"/>
    <property type="match status" value="2"/>
</dbReference>
<evidence type="ECO:0000256" key="14">
    <source>
        <dbReference type="SAM" id="SignalP"/>
    </source>
</evidence>
<feature type="region of interest" description="Disordered" evidence="13">
    <location>
        <begin position="24"/>
        <end position="49"/>
    </location>
</feature>
<feature type="binding site" description="type 1 copper site" evidence="12">
    <location>
        <position position="143"/>
    </location>
    <ligand>
        <name>Cu cation</name>
        <dbReference type="ChEBI" id="CHEBI:23378"/>
        <label>1</label>
    </ligand>
</feature>
<evidence type="ECO:0000256" key="1">
    <source>
        <dbReference type="ARBA" id="ARBA00001960"/>
    </source>
</evidence>
<feature type="chain" id="PRO_5043728007" description="Copper-containing nitrite reductase" evidence="14">
    <location>
        <begin position="24"/>
        <end position="343"/>
    </location>
</feature>
<dbReference type="PANTHER" id="PTHR11709:SF394">
    <property type="entry name" value="FI03373P-RELATED"/>
    <property type="match status" value="1"/>
</dbReference>
<protein>
    <recommendedName>
        <fullName evidence="6">Copper-containing nitrite reductase</fullName>
        <ecNumber evidence="5">1.7.2.1</ecNumber>
    </recommendedName>
</protein>
<dbReference type="GO" id="GO:0005507">
    <property type="term" value="F:copper ion binding"/>
    <property type="evidence" value="ECO:0007669"/>
    <property type="project" value="InterPro"/>
</dbReference>
<feature type="signal peptide" evidence="14">
    <location>
        <begin position="1"/>
        <end position="23"/>
    </location>
</feature>
<keyword evidence="14" id="KW-0732">Signal</keyword>
<feature type="domain" description="Plastocyanin-like" evidence="16">
    <location>
        <begin position="107"/>
        <end position="211"/>
    </location>
</feature>
<evidence type="ECO:0000259" key="15">
    <source>
        <dbReference type="Pfam" id="PF07731"/>
    </source>
</evidence>
<evidence type="ECO:0000259" key="16">
    <source>
        <dbReference type="Pfam" id="PF07732"/>
    </source>
</evidence>
<accession>A0AAU7AT35</accession>
<comment type="cofactor">
    <cofactor evidence="1 12">
        <name>Cu(+)</name>
        <dbReference type="ChEBI" id="CHEBI:49552"/>
    </cofactor>
</comment>
<dbReference type="PRINTS" id="PR00695">
    <property type="entry name" value="CUNO2RDTASE"/>
</dbReference>
<evidence type="ECO:0000256" key="3">
    <source>
        <dbReference type="ARBA" id="ARBA00010609"/>
    </source>
</evidence>
<keyword evidence="8" id="KW-0677">Repeat</keyword>
<evidence type="ECO:0000256" key="11">
    <source>
        <dbReference type="ARBA" id="ARBA00049340"/>
    </source>
</evidence>
<name>A0AAU7AT35_9ACTN</name>
<organism evidence="17">
    <name type="scientific">Paraconexibacter sp. AEG42_29</name>
    <dbReference type="NCBI Taxonomy" id="2997339"/>
    <lineage>
        <taxon>Bacteria</taxon>
        <taxon>Bacillati</taxon>
        <taxon>Actinomycetota</taxon>
        <taxon>Thermoleophilia</taxon>
        <taxon>Solirubrobacterales</taxon>
        <taxon>Paraconexibacteraceae</taxon>
        <taxon>Paraconexibacter</taxon>
    </lineage>
</organism>
<comment type="catalytic activity">
    <reaction evidence="11">
        <text>nitric oxide + Fe(III)-[cytochrome c] + H2O = Fe(II)-[cytochrome c] + nitrite + 2 H(+)</text>
        <dbReference type="Rhea" id="RHEA:15233"/>
        <dbReference type="Rhea" id="RHEA-COMP:10350"/>
        <dbReference type="Rhea" id="RHEA-COMP:14399"/>
        <dbReference type="ChEBI" id="CHEBI:15377"/>
        <dbReference type="ChEBI" id="CHEBI:15378"/>
        <dbReference type="ChEBI" id="CHEBI:16301"/>
        <dbReference type="ChEBI" id="CHEBI:16480"/>
        <dbReference type="ChEBI" id="CHEBI:29033"/>
        <dbReference type="ChEBI" id="CHEBI:29034"/>
        <dbReference type="EC" id="1.7.2.1"/>
    </reaction>
</comment>
<evidence type="ECO:0000256" key="7">
    <source>
        <dbReference type="ARBA" id="ARBA00022723"/>
    </source>
</evidence>
<dbReference type="InterPro" id="IPR008972">
    <property type="entry name" value="Cupredoxin"/>
</dbReference>
<evidence type="ECO:0000256" key="13">
    <source>
        <dbReference type="SAM" id="MobiDB-lite"/>
    </source>
</evidence>
<proteinExistence type="inferred from homology"/>
<comment type="cofactor">
    <cofactor evidence="2 12">
        <name>Cu(2+)</name>
        <dbReference type="ChEBI" id="CHEBI:29036"/>
    </cofactor>
</comment>
<evidence type="ECO:0000256" key="9">
    <source>
        <dbReference type="ARBA" id="ARBA00023002"/>
    </source>
</evidence>
<evidence type="ECO:0000256" key="10">
    <source>
        <dbReference type="ARBA" id="ARBA00023008"/>
    </source>
</evidence>